<evidence type="ECO:0000256" key="2">
    <source>
        <dbReference type="SAM" id="Phobius"/>
    </source>
</evidence>
<proteinExistence type="predicted"/>
<comment type="subcellular location">
    <subcellularLocation>
        <location evidence="1">Virion</location>
    </subcellularLocation>
</comment>
<dbReference type="AlphaFoldDB" id="A0A811YSV6"/>
<evidence type="ECO:0000259" key="3">
    <source>
        <dbReference type="Pfam" id="PF00517"/>
    </source>
</evidence>
<name>A0A811YSV6_NYCPR</name>
<dbReference type="EMBL" id="CAJHUB010000730">
    <property type="protein sequence ID" value="CAD7679503.1"/>
    <property type="molecule type" value="Genomic_DNA"/>
</dbReference>
<feature type="transmembrane region" description="Helical" evidence="2">
    <location>
        <begin position="431"/>
        <end position="454"/>
    </location>
</feature>
<accession>A0A811YSV6</accession>
<sequence length="554" mass="62600">MRKRHAGFQPNLLEISKLRRKMSRLNLCPPRKKKTRKTNLPSWRQMRKSTSQATSLVISSGKQLTPLTHFLACLSLLIIPPPAEGKLFWAYLSSPPVAQPVTWEDPTPKIHINFSILGNGVPSFFPSVQSPINYSGLAFHPPICFQKETHPKRLTLSCLGSVPVGRVLNYSTWSLFHVKGKMQWAQKYIQAYWQKLEIIGDGVHDSKSAPIVMNQCPYKGNALEGTYAFDDCQMYSPKTFSPHEVDFPIFDLSRSARHTSTSTLGPILKPLRLIPSYMRIPNAELQEHTRAIPRSILLTSTGKVHRDLWKLYAAFDQIYTNDSIGFPEAILNPTFRVRTCVPPPFFLVIGNGQVTVEKTKTSTFYRLHCPSCILTNCIPIDKKIDFNTKLFLVQQPPYWMIPVDVRGPWYANFGMQLAQELVKKLRRTPRFLGLLIAGIVATIALIASATVSVVSLHENAQTAEHVNEFARNVTVALDAQKRIDEKIEAQIEALKEAVLYLGDQFVVLKTITQLTCHDAYKHICVTPLPFNGHGKMYVCIYKGFGIMLILVWIS</sequence>
<evidence type="ECO:0000256" key="1">
    <source>
        <dbReference type="ARBA" id="ARBA00004328"/>
    </source>
</evidence>
<protein>
    <submittedName>
        <fullName evidence="4">(raccoon dog) hypothetical protein</fullName>
    </submittedName>
</protein>
<evidence type="ECO:0000313" key="4">
    <source>
        <dbReference type="EMBL" id="CAD7679503.1"/>
    </source>
</evidence>
<keyword evidence="2" id="KW-1133">Transmembrane helix</keyword>
<keyword evidence="2" id="KW-0472">Membrane</keyword>
<dbReference type="PANTHER" id="PTHR34313">
    <property type="entry name" value="ENDOGENOUS RETROVIRUS GROUP K MEMBER 113 ENV POLYPROTEIN-RELATED"/>
    <property type="match status" value="1"/>
</dbReference>
<organism evidence="4 5">
    <name type="scientific">Nyctereutes procyonoides</name>
    <name type="common">Raccoon dog</name>
    <name type="synonym">Canis procyonoides</name>
    <dbReference type="NCBI Taxonomy" id="34880"/>
    <lineage>
        <taxon>Eukaryota</taxon>
        <taxon>Metazoa</taxon>
        <taxon>Chordata</taxon>
        <taxon>Craniata</taxon>
        <taxon>Vertebrata</taxon>
        <taxon>Euteleostomi</taxon>
        <taxon>Mammalia</taxon>
        <taxon>Eutheria</taxon>
        <taxon>Laurasiatheria</taxon>
        <taxon>Carnivora</taxon>
        <taxon>Caniformia</taxon>
        <taxon>Canidae</taxon>
        <taxon>Nyctereutes</taxon>
    </lineage>
</organism>
<dbReference type="InterPro" id="IPR051255">
    <property type="entry name" value="Retroviral_env_glycoprotein"/>
</dbReference>
<gene>
    <name evidence="4" type="ORF">NYPRO_LOCUS12302</name>
</gene>
<evidence type="ECO:0000313" key="5">
    <source>
        <dbReference type="Proteomes" id="UP000645828"/>
    </source>
</evidence>
<reference evidence="4" key="1">
    <citation type="submission" date="2020-12" db="EMBL/GenBank/DDBJ databases">
        <authorList>
            <consortium name="Molecular Ecology Group"/>
        </authorList>
    </citation>
    <scope>NUCLEOTIDE SEQUENCE</scope>
    <source>
        <strain evidence="4">TBG_1078</strain>
    </source>
</reference>
<comment type="caution">
    <text evidence="4">The sequence shown here is derived from an EMBL/GenBank/DDBJ whole genome shotgun (WGS) entry which is preliminary data.</text>
</comment>
<feature type="transmembrane region" description="Helical" evidence="2">
    <location>
        <begin position="536"/>
        <end position="553"/>
    </location>
</feature>
<dbReference type="Proteomes" id="UP000645828">
    <property type="component" value="Unassembled WGS sequence"/>
</dbReference>
<dbReference type="Pfam" id="PF00517">
    <property type="entry name" value="GP41"/>
    <property type="match status" value="1"/>
</dbReference>
<dbReference type="InterPro" id="IPR000328">
    <property type="entry name" value="GP41-like"/>
</dbReference>
<dbReference type="PANTHER" id="PTHR34313:SF2">
    <property type="entry name" value="ENDOGENOUS RETROVIRUS GROUP K MEMBER 21 ENV POLYPROTEIN-LIKE"/>
    <property type="match status" value="1"/>
</dbReference>
<keyword evidence="5" id="KW-1185">Reference proteome</keyword>
<keyword evidence="2" id="KW-0812">Transmembrane</keyword>
<feature type="domain" description="Retroviral envelope protein GP41-like" evidence="3">
    <location>
        <begin position="453"/>
        <end position="532"/>
    </location>
</feature>
<dbReference type="GO" id="GO:0005198">
    <property type="term" value="F:structural molecule activity"/>
    <property type="evidence" value="ECO:0007669"/>
    <property type="project" value="InterPro"/>
</dbReference>